<feature type="domain" description="Serine aminopeptidase S33" evidence="2">
    <location>
        <begin position="9"/>
        <end position="117"/>
    </location>
</feature>
<dbReference type="SUPFAM" id="SSF53474">
    <property type="entry name" value="alpha/beta-Hydrolases"/>
    <property type="match status" value="1"/>
</dbReference>
<proteinExistence type="predicted"/>
<dbReference type="Proteomes" id="UP000095214">
    <property type="component" value="Chromosome"/>
</dbReference>
<evidence type="ECO:0000259" key="2">
    <source>
        <dbReference type="Pfam" id="PF12146"/>
    </source>
</evidence>
<dbReference type="OrthoDB" id="9780269at2"/>
<dbReference type="KEGG" id="phon:BH719_07430"/>
<dbReference type="AlphaFoldDB" id="A0A1D8B3I6"/>
<protein>
    <submittedName>
        <fullName evidence="3">Lysophospholipase</fullName>
    </submittedName>
</protein>
<dbReference type="InterPro" id="IPR029058">
    <property type="entry name" value="AB_hydrolase_fold"/>
</dbReference>
<accession>A0A1D8B3I6</accession>
<evidence type="ECO:0000256" key="1">
    <source>
        <dbReference type="SAM" id="MobiDB-lite"/>
    </source>
</evidence>
<dbReference type="Gene3D" id="3.40.50.1820">
    <property type="entry name" value="alpha/beta hydrolase"/>
    <property type="match status" value="1"/>
</dbReference>
<organism evidence="3 4">
    <name type="scientific">Pauljensenia hongkongensis</name>
    <dbReference type="NCBI Taxonomy" id="178339"/>
    <lineage>
        <taxon>Bacteria</taxon>
        <taxon>Bacillati</taxon>
        <taxon>Actinomycetota</taxon>
        <taxon>Actinomycetes</taxon>
        <taxon>Actinomycetales</taxon>
        <taxon>Actinomycetaceae</taxon>
        <taxon>Pauljensenia</taxon>
    </lineage>
</organism>
<sequence length="245" mass="26552">MIDPVDSRDAAVLFSHTFLADRRSSAFFDDIARAFRGAGYATLAFDYSGHGRSGDEIITLSTMVEDLRAASGWLADQGHPRQIVHAHEFGATVALEARPPSAVTYILSSPALGPLSYDWTTIFSEVQLSDLERYGTTTIPDDSPSVRRHFTISKQTLADLSMADAEKLLTGLEVPTLITHDAADEETGLLDLTRAAFPLLPDGSRVEITSDDGPVDGADPAPGALPPKTTLRSACLEWARRWVPR</sequence>
<dbReference type="Pfam" id="PF12146">
    <property type="entry name" value="Hydrolase_4"/>
    <property type="match status" value="1"/>
</dbReference>
<evidence type="ECO:0000313" key="3">
    <source>
        <dbReference type="EMBL" id="AOS47696.1"/>
    </source>
</evidence>
<evidence type="ECO:0000313" key="4">
    <source>
        <dbReference type="Proteomes" id="UP000095214"/>
    </source>
</evidence>
<keyword evidence="4" id="KW-1185">Reference proteome</keyword>
<gene>
    <name evidence="3" type="ORF">BH719_07430</name>
</gene>
<dbReference type="RefSeq" id="WP_009744205.1">
    <property type="nucleotide sequence ID" value="NZ_CP017298.1"/>
</dbReference>
<dbReference type="EMBL" id="CP017298">
    <property type="protein sequence ID" value="AOS47696.1"/>
    <property type="molecule type" value="Genomic_DNA"/>
</dbReference>
<name>A0A1D8B3I6_9ACTO</name>
<dbReference type="InterPro" id="IPR022742">
    <property type="entry name" value="Hydrolase_4"/>
</dbReference>
<reference evidence="3 4" key="1">
    <citation type="submission" date="2016-09" db="EMBL/GenBank/DDBJ databases">
        <title>Complete genome sequence of Actinomyces hongkongensis HKU8.</title>
        <authorList>
            <person name="Gao Y.-X."/>
            <person name="Zhou Y.-Y."/>
            <person name="Xie Y."/>
            <person name="Wang M."/>
            <person name="Wang S.-J."/>
            <person name="Shen S.-G."/>
        </authorList>
    </citation>
    <scope>NUCLEOTIDE SEQUENCE [LARGE SCALE GENOMIC DNA]</scope>
    <source>
        <strain evidence="3 4">HKU8</strain>
    </source>
</reference>
<dbReference type="STRING" id="178339.BH719_07430"/>
<feature type="region of interest" description="Disordered" evidence="1">
    <location>
        <begin position="203"/>
        <end position="228"/>
    </location>
</feature>